<evidence type="ECO:0000313" key="1">
    <source>
        <dbReference type="EMBL" id="HEC57803.1"/>
    </source>
</evidence>
<dbReference type="AlphaFoldDB" id="A0A7J2S2Y5"/>
<name>A0A7J2S2Y5_9EURY</name>
<dbReference type="Proteomes" id="UP000885936">
    <property type="component" value="Unassembled WGS sequence"/>
</dbReference>
<accession>A0A7J2S2Y5</accession>
<dbReference type="EMBL" id="DRIE01000131">
    <property type="protein sequence ID" value="HEC57803.1"/>
    <property type="molecule type" value="Genomic_DNA"/>
</dbReference>
<protein>
    <submittedName>
        <fullName evidence="1">Uncharacterized protein</fullName>
    </submittedName>
</protein>
<gene>
    <name evidence="1" type="ORF">ENI32_08055</name>
</gene>
<sequence>MDVEELKEIILESSKKLNRVIMQKAGLRSFWIIGLGCHGIEHNFLSGFNIVYYSLLALFKQQKKTETFIIRFSSGDVVGG</sequence>
<comment type="caution">
    <text evidence="1">The sequence shown here is derived from an EMBL/GenBank/DDBJ whole genome shotgun (WGS) entry which is preliminary data.</text>
</comment>
<organism evidence="1">
    <name type="scientific">Candidatus Syntropharchaeum butanivorans</name>
    <dbReference type="NCBI Taxonomy" id="1839936"/>
    <lineage>
        <taxon>Archaea</taxon>
        <taxon>Methanobacteriati</taxon>
        <taxon>Methanobacteriota</taxon>
        <taxon>Stenosarchaea group</taxon>
        <taxon>Methanomicrobia</taxon>
        <taxon>Methanosarcinales</taxon>
        <taxon>ANME-2 cluster</taxon>
        <taxon>Candidatus Syntropharchaeum</taxon>
    </lineage>
</organism>
<proteinExistence type="predicted"/>
<reference evidence="1" key="1">
    <citation type="journal article" date="2020" name="mSystems">
        <title>Genome- and Community-Level Interaction Insights into Carbon Utilization and Element Cycling Functions of Hydrothermarchaeota in Hydrothermal Sediment.</title>
        <authorList>
            <person name="Zhou Z."/>
            <person name="Liu Y."/>
            <person name="Xu W."/>
            <person name="Pan J."/>
            <person name="Luo Z.H."/>
            <person name="Li M."/>
        </authorList>
    </citation>
    <scope>NUCLEOTIDE SEQUENCE [LARGE SCALE GENOMIC DNA]</scope>
    <source>
        <strain evidence="1">HyVt-386</strain>
    </source>
</reference>